<evidence type="ECO:0000313" key="2">
    <source>
        <dbReference type="EMBL" id="KAK7085782.1"/>
    </source>
</evidence>
<accession>A0AAN8XJW8</accession>
<feature type="compositionally biased region" description="Polar residues" evidence="1">
    <location>
        <begin position="133"/>
        <end position="142"/>
    </location>
</feature>
<protein>
    <submittedName>
        <fullName evidence="2">Uncharacterized protein</fullName>
    </submittedName>
</protein>
<dbReference type="AlphaFoldDB" id="A0AAN8XJW8"/>
<evidence type="ECO:0000256" key="1">
    <source>
        <dbReference type="SAM" id="MobiDB-lite"/>
    </source>
</evidence>
<gene>
    <name evidence="2" type="ORF">SK128_012721</name>
</gene>
<organism evidence="2 3">
    <name type="scientific">Halocaridina rubra</name>
    <name type="common">Hawaiian red shrimp</name>
    <dbReference type="NCBI Taxonomy" id="373956"/>
    <lineage>
        <taxon>Eukaryota</taxon>
        <taxon>Metazoa</taxon>
        <taxon>Ecdysozoa</taxon>
        <taxon>Arthropoda</taxon>
        <taxon>Crustacea</taxon>
        <taxon>Multicrustacea</taxon>
        <taxon>Malacostraca</taxon>
        <taxon>Eumalacostraca</taxon>
        <taxon>Eucarida</taxon>
        <taxon>Decapoda</taxon>
        <taxon>Pleocyemata</taxon>
        <taxon>Caridea</taxon>
        <taxon>Atyoidea</taxon>
        <taxon>Atyidae</taxon>
        <taxon>Halocaridina</taxon>
    </lineage>
</organism>
<sequence>MGNTEKKPSPPPLIPIEPRVLSCSDVQERRLRKSLPKRLGSMLLSQWILLKRREQGILERAKKAVLEGKAPSSFLEEIKQYLDKSNKKRKIKYHPKILDVIFPKRKLLKKPGLRLPKLTNTAARRLQHSFRIQDSQKIQQKQLGDGSPLENRRKSLVRNNVPGSKRSSARPLAWSEKKESTATYRVKPITSTFKKPKMPRDVKSPTQDLSIQSASTNETFGPSRSRASSVSSVTYSIHKILYNRRRVSKVKILACHSKCAHRHDPSSTFDNHILPFKLQHRDCGRNHGYSASRPTIKNRLKWLADLKQQCSYKNKCIN</sequence>
<name>A0AAN8XJW8_HALRR</name>
<comment type="caution">
    <text evidence="2">The sequence shown here is derived from an EMBL/GenBank/DDBJ whole genome shotgun (WGS) entry which is preliminary data.</text>
</comment>
<feature type="region of interest" description="Disordered" evidence="1">
    <location>
        <begin position="133"/>
        <end position="176"/>
    </location>
</feature>
<feature type="compositionally biased region" description="Polar residues" evidence="1">
    <location>
        <begin position="157"/>
        <end position="166"/>
    </location>
</feature>
<keyword evidence="3" id="KW-1185">Reference proteome</keyword>
<evidence type="ECO:0000313" key="3">
    <source>
        <dbReference type="Proteomes" id="UP001381693"/>
    </source>
</evidence>
<reference evidence="2 3" key="1">
    <citation type="submission" date="2023-11" db="EMBL/GenBank/DDBJ databases">
        <title>Halocaridina rubra genome assembly.</title>
        <authorList>
            <person name="Smith C."/>
        </authorList>
    </citation>
    <scope>NUCLEOTIDE SEQUENCE [LARGE SCALE GENOMIC DNA]</scope>
    <source>
        <strain evidence="2">EP-1</strain>
        <tissue evidence="2">Whole</tissue>
    </source>
</reference>
<proteinExistence type="predicted"/>
<dbReference type="EMBL" id="JAXCGZ010000588">
    <property type="protein sequence ID" value="KAK7085782.1"/>
    <property type="molecule type" value="Genomic_DNA"/>
</dbReference>
<dbReference type="Proteomes" id="UP001381693">
    <property type="component" value="Unassembled WGS sequence"/>
</dbReference>